<dbReference type="Gene3D" id="3.30.200.20">
    <property type="entry name" value="Phosphorylase Kinase, domain 1"/>
    <property type="match status" value="1"/>
</dbReference>
<protein>
    <submittedName>
        <fullName evidence="1">LRR receptor-like kinase</fullName>
    </submittedName>
</protein>
<evidence type="ECO:0000313" key="2">
    <source>
        <dbReference type="Proteomes" id="UP000265520"/>
    </source>
</evidence>
<dbReference type="SUPFAM" id="SSF56112">
    <property type="entry name" value="Protein kinase-like (PK-like)"/>
    <property type="match status" value="1"/>
</dbReference>
<reference evidence="1 2" key="1">
    <citation type="journal article" date="2018" name="Front. Plant Sci.">
        <title>Red Clover (Trifolium pratense) and Zigzag Clover (T. medium) - A Picture of Genomic Similarities and Differences.</title>
        <authorList>
            <person name="Dluhosova J."/>
            <person name="Istvanek J."/>
            <person name="Nedelnik J."/>
            <person name="Repkova J."/>
        </authorList>
    </citation>
    <scope>NUCLEOTIDE SEQUENCE [LARGE SCALE GENOMIC DNA]</scope>
    <source>
        <strain evidence="2">cv. 10/8</strain>
        <tissue evidence="1">Leaf</tissue>
    </source>
</reference>
<keyword evidence="1" id="KW-0675">Receptor</keyword>
<sequence length="50" mass="5701">MGYICRKDQTDKELLELKTGYYSLRQIKAATNNFDPENKIGEGGFGPVYK</sequence>
<dbReference type="AlphaFoldDB" id="A0A392NP64"/>
<dbReference type="EMBL" id="LXQA010046676">
    <property type="protein sequence ID" value="MCI01641.1"/>
    <property type="molecule type" value="Genomic_DNA"/>
</dbReference>
<organism evidence="1 2">
    <name type="scientific">Trifolium medium</name>
    <dbReference type="NCBI Taxonomy" id="97028"/>
    <lineage>
        <taxon>Eukaryota</taxon>
        <taxon>Viridiplantae</taxon>
        <taxon>Streptophyta</taxon>
        <taxon>Embryophyta</taxon>
        <taxon>Tracheophyta</taxon>
        <taxon>Spermatophyta</taxon>
        <taxon>Magnoliopsida</taxon>
        <taxon>eudicotyledons</taxon>
        <taxon>Gunneridae</taxon>
        <taxon>Pentapetalae</taxon>
        <taxon>rosids</taxon>
        <taxon>fabids</taxon>
        <taxon>Fabales</taxon>
        <taxon>Fabaceae</taxon>
        <taxon>Papilionoideae</taxon>
        <taxon>50 kb inversion clade</taxon>
        <taxon>NPAAA clade</taxon>
        <taxon>Hologalegina</taxon>
        <taxon>IRL clade</taxon>
        <taxon>Trifolieae</taxon>
        <taxon>Trifolium</taxon>
    </lineage>
</organism>
<keyword evidence="1" id="KW-0808">Transferase</keyword>
<keyword evidence="2" id="KW-1185">Reference proteome</keyword>
<evidence type="ECO:0000313" key="1">
    <source>
        <dbReference type="EMBL" id="MCI01641.1"/>
    </source>
</evidence>
<feature type="non-terminal residue" evidence="1">
    <location>
        <position position="50"/>
    </location>
</feature>
<dbReference type="InterPro" id="IPR011009">
    <property type="entry name" value="Kinase-like_dom_sf"/>
</dbReference>
<comment type="caution">
    <text evidence="1">The sequence shown here is derived from an EMBL/GenBank/DDBJ whole genome shotgun (WGS) entry which is preliminary data.</text>
</comment>
<proteinExistence type="predicted"/>
<dbReference type="Proteomes" id="UP000265520">
    <property type="component" value="Unassembled WGS sequence"/>
</dbReference>
<dbReference type="GO" id="GO:0016301">
    <property type="term" value="F:kinase activity"/>
    <property type="evidence" value="ECO:0007669"/>
    <property type="project" value="UniProtKB-KW"/>
</dbReference>
<accession>A0A392NP64</accession>
<keyword evidence="1" id="KW-0418">Kinase</keyword>
<name>A0A392NP64_9FABA</name>